<dbReference type="SUPFAM" id="SSF89550">
    <property type="entry name" value="PHP domain-like"/>
    <property type="match status" value="1"/>
</dbReference>
<dbReference type="Gene3D" id="3.20.20.140">
    <property type="entry name" value="Metal-dependent hydrolases"/>
    <property type="match status" value="1"/>
</dbReference>
<comment type="caution">
    <text evidence="5">The sequence shown here is derived from an EMBL/GenBank/DDBJ whole genome shotgun (WGS) entry which is preliminary data.</text>
</comment>
<evidence type="ECO:0000256" key="4">
    <source>
        <dbReference type="ARBA" id="ARBA00051722"/>
    </source>
</evidence>
<comment type="catalytic activity">
    <reaction evidence="4">
        <text>O-phospho-L-tyrosyl-[protein] + H2O = L-tyrosyl-[protein] + phosphate</text>
        <dbReference type="Rhea" id="RHEA:10684"/>
        <dbReference type="Rhea" id="RHEA-COMP:10136"/>
        <dbReference type="Rhea" id="RHEA-COMP:20101"/>
        <dbReference type="ChEBI" id="CHEBI:15377"/>
        <dbReference type="ChEBI" id="CHEBI:43474"/>
        <dbReference type="ChEBI" id="CHEBI:46858"/>
        <dbReference type="ChEBI" id="CHEBI:61978"/>
        <dbReference type="EC" id="3.1.3.48"/>
    </reaction>
</comment>
<dbReference type="EMBL" id="JADIMZ010000034">
    <property type="protein sequence ID" value="MBO8432164.1"/>
    <property type="molecule type" value="Genomic_DNA"/>
</dbReference>
<proteinExistence type="inferred from homology"/>
<dbReference type="InterPro" id="IPR016667">
    <property type="entry name" value="Caps_polysacc_synth_CpsB/CapC"/>
</dbReference>
<reference evidence="5" key="1">
    <citation type="submission" date="2020-10" db="EMBL/GenBank/DDBJ databases">
        <authorList>
            <person name="Gilroy R."/>
        </authorList>
    </citation>
    <scope>NUCLEOTIDE SEQUENCE</scope>
    <source>
        <strain evidence="5">2889</strain>
    </source>
</reference>
<dbReference type="Pfam" id="PF19567">
    <property type="entry name" value="CpsB_CapC"/>
    <property type="match status" value="1"/>
</dbReference>
<sequence>MWWIRRSKISLGKNGFFRGFYDCHSHLLPGVDDGLQQMEQSLELLAELEKAGVACLWLTPHVAEDMPNTTEALEERFGLLKERYSGKMALRLAAEYMLDAGFSERLEKKDLLTLGQRRVLVETSFAGAPFNFWSLLDRIKEQGYFPVLAHPERYLYMGKEEYDKLKKNNIALQLNLPSLAGYYGKAVCQRAGFLLKEGYYQHVGCDIHSRSYWHRLSATELSRKMAAEVAVLVRNNKEKLI</sequence>
<evidence type="ECO:0000313" key="5">
    <source>
        <dbReference type="EMBL" id="MBO8432164.1"/>
    </source>
</evidence>
<gene>
    <name evidence="5" type="ORF">IAB08_02570</name>
</gene>
<evidence type="ECO:0000256" key="1">
    <source>
        <dbReference type="ARBA" id="ARBA00005750"/>
    </source>
</evidence>
<keyword evidence="3" id="KW-0378">Hydrolase</keyword>
<name>A0A9D9DVS2_9BACT</name>
<dbReference type="Proteomes" id="UP000823612">
    <property type="component" value="Unassembled WGS sequence"/>
</dbReference>
<evidence type="ECO:0000256" key="2">
    <source>
        <dbReference type="ARBA" id="ARBA00013064"/>
    </source>
</evidence>
<dbReference type="AlphaFoldDB" id="A0A9D9DVS2"/>
<dbReference type="GO" id="GO:0030145">
    <property type="term" value="F:manganese ion binding"/>
    <property type="evidence" value="ECO:0007669"/>
    <property type="project" value="InterPro"/>
</dbReference>
<dbReference type="PANTHER" id="PTHR39181:SF1">
    <property type="entry name" value="TYROSINE-PROTEIN PHOSPHATASE YWQE"/>
    <property type="match status" value="1"/>
</dbReference>
<evidence type="ECO:0000313" key="6">
    <source>
        <dbReference type="Proteomes" id="UP000823612"/>
    </source>
</evidence>
<protein>
    <recommendedName>
        <fullName evidence="2">protein-tyrosine-phosphatase</fullName>
        <ecNumber evidence="2">3.1.3.48</ecNumber>
    </recommendedName>
</protein>
<comment type="similarity">
    <text evidence="1">Belongs to the metallo-dependent hydrolases superfamily. CpsB/CapC family.</text>
</comment>
<reference evidence="5" key="2">
    <citation type="journal article" date="2021" name="PeerJ">
        <title>Extensive microbial diversity within the chicken gut microbiome revealed by metagenomics and culture.</title>
        <authorList>
            <person name="Gilroy R."/>
            <person name="Ravi A."/>
            <person name="Getino M."/>
            <person name="Pursley I."/>
            <person name="Horton D.L."/>
            <person name="Alikhan N.F."/>
            <person name="Baker D."/>
            <person name="Gharbi K."/>
            <person name="Hall N."/>
            <person name="Watson M."/>
            <person name="Adriaenssens E.M."/>
            <person name="Foster-Nyarko E."/>
            <person name="Jarju S."/>
            <person name="Secka A."/>
            <person name="Antonio M."/>
            <person name="Oren A."/>
            <person name="Chaudhuri R.R."/>
            <person name="La Ragione R."/>
            <person name="Hildebrand F."/>
            <person name="Pallen M.J."/>
        </authorList>
    </citation>
    <scope>NUCLEOTIDE SEQUENCE</scope>
    <source>
        <strain evidence="5">2889</strain>
    </source>
</reference>
<evidence type="ECO:0000256" key="3">
    <source>
        <dbReference type="ARBA" id="ARBA00022801"/>
    </source>
</evidence>
<accession>A0A9D9DVS2</accession>
<dbReference type="EC" id="3.1.3.48" evidence="2"/>
<organism evidence="5 6">
    <name type="scientific">Candidatus Pullibacteroides excrementavium</name>
    <dbReference type="NCBI Taxonomy" id="2840905"/>
    <lineage>
        <taxon>Bacteria</taxon>
        <taxon>Pseudomonadati</taxon>
        <taxon>Bacteroidota</taxon>
        <taxon>Bacteroidia</taxon>
        <taxon>Bacteroidales</taxon>
        <taxon>Candidatus Pullibacteroides</taxon>
    </lineage>
</organism>
<dbReference type="PANTHER" id="PTHR39181">
    <property type="entry name" value="TYROSINE-PROTEIN PHOSPHATASE YWQE"/>
    <property type="match status" value="1"/>
</dbReference>
<dbReference type="GO" id="GO:0004725">
    <property type="term" value="F:protein tyrosine phosphatase activity"/>
    <property type="evidence" value="ECO:0007669"/>
    <property type="project" value="UniProtKB-EC"/>
</dbReference>
<dbReference type="InterPro" id="IPR016195">
    <property type="entry name" value="Pol/histidinol_Pase-like"/>
</dbReference>